<sequence>MDSTRPLKVSSRQILDPGLIQEFKARQVALPGPSGVSPGGRGSVTTRPANRHFPQAPIKRSKRHARNVQSQLRQ</sequence>
<proteinExistence type="predicted"/>
<feature type="region of interest" description="Disordered" evidence="1">
    <location>
        <begin position="28"/>
        <end position="74"/>
    </location>
</feature>
<accession>A0AAD7SJD9</accession>
<organism evidence="2 3">
    <name type="scientific">Aldrovandia affinis</name>
    <dbReference type="NCBI Taxonomy" id="143900"/>
    <lineage>
        <taxon>Eukaryota</taxon>
        <taxon>Metazoa</taxon>
        <taxon>Chordata</taxon>
        <taxon>Craniata</taxon>
        <taxon>Vertebrata</taxon>
        <taxon>Euteleostomi</taxon>
        <taxon>Actinopterygii</taxon>
        <taxon>Neopterygii</taxon>
        <taxon>Teleostei</taxon>
        <taxon>Notacanthiformes</taxon>
        <taxon>Halosauridae</taxon>
        <taxon>Aldrovandia</taxon>
    </lineage>
</organism>
<dbReference type="Proteomes" id="UP001221898">
    <property type="component" value="Unassembled WGS sequence"/>
</dbReference>
<evidence type="ECO:0000256" key="1">
    <source>
        <dbReference type="SAM" id="MobiDB-lite"/>
    </source>
</evidence>
<dbReference type="EMBL" id="JAINUG010000059">
    <property type="protein sequence ID" value="KAJ8403177.1"/>
    <property type="molecule type" value="Genomic_DNA"/>
</dbReference>
<evidence type="ECO:0000313" key="2">
    <source>
        <dbReference type="EMBL" id="KAJ8403177.1"/>
    </source>
</evidence>
<reference evidence="2" key="1">
    <citation type="journal article" date="2023" name="Science">
        <title>Genome structures resolve the early diversification of teleost fishes.</title>
        <authorList>
            <person name="Parey E."/>
            <person name="Louis A."/>
            <person name="Montfort J."/>
            <person name="Bouchez O."/>
            <person name="Roques C."/>
            <person name="Iampietro C."/>
            <person name="Lluch J."/>
            <person name="Castinel A."/>
            <person name="Donnadieu C."/>
            <person name="Desvignes T."/>
            <person name="Floi Bucao C."/>
            <person name="Jouanno E."/>
            <person name="Wen M."/>
            <person name="Mejri S."/>
            <person name="Dirks R."/>
            <person name="Jansen H."/>
            <person name="Henkel C."/>
            <person name="Chen W.J."/>
            <person name="Zahm M."/>
            <person name="Cabau C."/>
            <person name="Klopp C."/>
            <person name="Thompson A.W."/>
            <person name="Robinson-Rechavi M."/>
            <person name="Braasch I."/>
            <person name="Lecointre G."/>
            <person name="Bobe J."/>
            <person name="Postlethwait J.H."/>
            <person name="Berthelot C."/>
            <person name="Roest Crollius H."/>
            <person name="Guiguen Y."/>
        </authorList>
    </citation>
    <scope>NUCLEOTIDE SEQUENCE</scope>
    <source>
        <strain evidence="2">NC1722</strain>
    </source>
</reference>
<comment type="caution">
    <text evidence="2">The sequence shown here is derived from an EMBL/GenBank/DDBJ whole genome shotgun (WGS) entry which is preliminary data.</text>
</comment>
<evidence type="ECO:0000313" key="3">
    <source>
        <dbReference type="Proteomes" id="UP001221898"/>
    </source>
</evidence>
<gene>
    <name evidence="2" type="ORF">AAFF_G00353940</name>
</gene>
<dbReference type="AlphaFoldDB" id="A0AAD7SJD9"/>
<keyword evidence="3" id="KW-1185">Reference proteome</keyword>
<name>A0AAD7SJD9_9TELE</name>
<protein>
    <submittedName>
        <fullName evidence="2">Uncharacterized protein</fullName>
    </submittedName>
</protein>